<feature type="domain" description="NAD(P)-binding" evidence="3">
    <location>
        <begin position="676"/>
        <end position="738"/>
    </location>
</feature>
<dbReference type="PANTHER" id="PTHR15020:SF50">
    <property type="entry name" value="UPF0659 PROTEIN YMR090W"/>
    <property type="match status" value="1"/>
</dbReference>
<dbReference type="AlphaFoldDB" id="A0AAD2CR76"/>
<feature type="region of interest" description="Disordered" evidence="1">
    <location>
        <begin position="27"/>
        <end position="96"/>
    </location>
</feature>
<dbReference type="EMBL" id="CAKOGP040000913">
    <property type="protein sequence ID" value="CAJ1940585.1"/>
    <property type="molecule type" value="Genomic_DNA"/>
</dbReference>
<gene>
    <name evidence="4" type="ORF">CYCCA115_LOCUS7103</name>
</gene>
<dbReference type="PANTHER" id="PTHR15020">
    <property type="entry name" value="FLAVIN REDUCTASE-RELATED"/>
    <property type="match status" value="1"/>
</dbReference>
<feature type="signal peptide" evidence="2">
    <location>
        <begin position="1"/>
        <end position="23"/>
    </location>
</feature>
<keyword evidence="5" id="KW-1185">Reference proteome</keyword>
<dbReference type="Proteomes" id="UP001295423">
    <property type="component" value="Unassembled WGS sequence"/>
</dbReference>
<dbReference type="Pfam" id="PF13460">
    <property type="entry name" value="NAD_binding_10"/>
    <property type="match status" value="2"/>
</dbReference>
<feature type="compositionally biased region" description="Basic and acidic residues" evidence="1">
    <location>
        <begin position="83"/>
        <end position="96"/>
    </location>
</feature>
<evidence type="ECO:0000313" key="5">
    <source>
        <dbReference type="Proteomes" id="UP001295423"/>
    </source>
</evidence>
<comment type="caution">
    <text evidence="4">The sequence shown here is derived from an EMBL/GenBank/DDBJ whole genome shotgun (WGS) entry which is preliminary data.</text>
</comment>
<name>A0AAD2CR76_9STRA</name>
<organism evidence="4 5">
    <name type="scientific">Cylindrotheca closterium</name>
    <dbReference type="NCBI Taxonomy" id="2856"/>
    <lineage>
        <taxon>Eukaryota</taxon>
        <taxon>Sar</taxon>
        <taxon>Stramenopiles</taxon>
        <taxon>Ochrophyta</taxon>
        <taxon>Bacillariophyta</taxon>
        <taxon>Bacillariophyceae</taxon>
        <taxon>Bacillariophycidae</taxon>
        <taxon>Bacillariales</taxon>
        <taxon>Bacillariaceae</taxon>
        <taxon>Cylindrotheca</taxon>
    </lineage>
</organism>
<evidence type="ECO:0000256" key="1">
    <source>
        <dbReference type="SAM" id="MobiDB-lite"/>
    </source>
</evidence>
<sequence>MRLHLARLIPLGVVAITLRQSTAFTNAPDSQRRLPRGFKRPTPGAAFPVTADENADAPKKQAKLQQRSNRTAPKPASKKIRDKPKSAVADERRKRKEEVMKQLKIKLEERRKQESQKKEGGLLERLNPFQAGQNLRKTLDDLGSLTAIGKGLPDRTKQKYYLDDRFLEGGGSGPLLSERNPYSDRLERENYVPEVLVVGATGEVGRLVVRRLLLEGRFRVRVLVRDLYSQTLNLLGTGVTYCQGDLNNVESLEYALTDVDKIVFCAGAPRPDEEDFQKKFKTYVVESLSDDSKEAEVMGVENPSADDLQWQQLRSVLDVRSQLAEHVDCIGMQNLVTAYQNVRYADYGTPQAAKRSLFKFGSRPEDFSLFAVDGGSNDFDLKIDGTESEEEIEKMISEESYFDELADDDLYDETYDDAYDDDHCGFEELSDTTVRTQVQWMRNTFGHGVFVGRIPKDGTTAVGEAAVVSSRLRSREKPEIGINLSSGFAGFVVRLCGDGSKYECFIRTKDYDELGIEYVCGFSTSTKRTSPENKSRNKFITCRLPFESFKPVSRKEGKKTKEDQKIKKFLGHDVRYIGFRYRCESNEGEGSRLNDATHHSFYIALSYIKVYRVQPEPEFVFLSDSRIPSHVRNGMVRHERRQILKTEVETQETIILDENSFGTSDILIRSQEETYYKYRGEEILKKSGLSYTIVRVYGFNEDPSGEVGTIELKKSNQQMSAVSRAEVAQVCVGALLDPNALNKSVCMSKRRSSGIDDEDISKKFAAVKSDIS</sequence>
<feature type="chain" id="PRO_5042277493" description="NAD(P)-binding domain-containing protein" evidence="2">
    <location>
        <begin position="24"/>
        <end position="772"/>
    </location>
</feature>
<protein>
    <recommendedName>
        <fullName evidence="3">NAD(P)-binding domain-containing protein</fullName>
    </recommendedName>
</protein>
<evidence type="ECO:0000256" key="2">
    <source>
        <dbReference type="SAM" id="SignalP"/>
    </source>
</evidence>
<evidence type="ECO:0000313" key="4">
    <source>
        <dbReference type="EMBL" id="CAJ1940585.1"/>
    </source>
</evidence>
<dbReference type="InterPro" id="IPR036291">
    <property type="entry name" value="NAD(P)-bd_dom_sf"/>
</dbReference>
<proteinExistence type="predicted"/>
<feature type="domain" description="NAD(P)-binding" evidence="3">
    <location>
        <begin position="199"/>
        <end position="276"/>
    </location>
</feature>
<accession>A0AAD2CR76</accession>
<dbReference type="SUPFAM" id="SSF51735">
    <property type="entry name" value="NAD(P)-binding Rossmann-fold domains"/>
    <property type="match status" value="2"/>
</dbReference>
<evidence type="ECO:0000259" key="3">
    <source>
        <dbReference type="Pfam" id="PF13460"/>
    </source>
</evidence>
<reference evidence="4" key="1">
    <citation type="submission" date="2023-08" db="EMBL/GenBank/DDBJ databases">
        <authorList>
            <person name="Audoor S."/>
            <person name="Bilcke G."/>
        </authorList>
    </citation>
    <scope>NUCLEOTIDE SEQUENCE</scope>
</reference>
<dbReference type="InterPro" id="IPR016040">
    <property type="entry name" value="NAD(P)-bd_dom"/>
</dbReference>
<keyword evidence="2" id="KW-0732">Signal</keyword>
<dbReference type="Gene3D" id="3.40.50.720">
    <property type="entry name" value="NAD(P)-binding Rossmann-like Domain"/>
    <property type="match status" value="2"/>
</dbReference>